<dbReference type="GO" id="GO:0046872">
    <property type="term" value="F:metal ion binding"/>
    <property type="evidence" value="ECO:0007669"/>
    <property type="project" value="UniProtKB-KW"/>
</dbReference>
<gene>
    <name evidence="12" type="ORF">niasHS_000573</name>
</gene>
<dbReference type="Proteomes" id="UP001620645">
    <property type="component" value="Unassembled WGS sequence"/>
</dbReference>
<name>A0ABD2K554_HETSC</name>
<feature type="domain" description="Peptidase M16 N-terminal" evidence="10">
    <location>
        <begin position="193"/>
        <end position="340"/>
    </location>
</feature>
<dbReference type="AlphaFoldDB" id="A0ABD2K554"/>
<keyword evidence="4" id="KW-0479">Metal-binding</keyword>
<evidence type="ECO:0000256" key="9">
    <source>
        <dbReference type="RuleBase" id="RU004447"/>
    </source>
</evidence>
<evidence type="ECO:0000256" key="1">
    <source>
        <dbReference type="ARBA" id="ARBA00001947"/>
    </source>
</evidence>
<evidence type="ECO:0000256" key="5">
    <source>
        <dbReference type="ARBA" id="ARBA00022801"/>
    </source>
</evidence>
<dbReference type="EMBL" id="JBICCN010000053">
    <property type="protein sequence ID" value="KAL3097838.1"/>
    <property type="molecule type" value="Genomic_DNA"/>
</dbReference>
<keyword evidence="6" id="KW-0862">Zinc</keyword>
<feature type="domain" description="Peptidase M16 C-terminal" evidence="11">
    <location>
        <begin position="347"/>
        <end position="525"/>
    </location>
</feature>
<dbReference type="FunFam" id="3.30.830.10:FF:000002">
    <property type="entry name" value="Mitochondrial-processing peptidase subunit beta"/>
    <property type="match status" value="1"/>
</dbReference>
<dbReference type="GO" id="GO:0006508">
    <property type="term" value="P:proteolysis"/>
    <property type="evidence" value="ECO:0007669"/>
    <property type="project" value="UniProtKB-KW"/>
</dbReference>
<dbReference type="Gene3D" id="3.30.830.10">
    <property type="entry name" value="Metalloenzyme, LuxS/M16 peptidase-like"/>
    <property type="match status" value="2"/>
</dbReference>
<evidence type="ECO:0000256" key="4">
    <source>
        <dbReference type="ARBA" id="ARBA00022723"/>
    </source>
</evidence>
<organism evidence="12 13">
    <name type="scientific">Heterodera schachtii</name>
    <name type="common">Sugarbeet cyst nematode worm</name>
    <name type="synonym">Tylenchus schachtii</name>
    <dbReference type="NCBI Taxonomy" id="97005"/>
    <lineage>
        <taxon>Eukaryota</taxon>
        <taxon>Metazoa</taxon>
        <taxon>Ecdysozoa</taxon>
        <taxon>Nematoda</taxon>
        <taxon>Chromadorea</taxon>
        <taxon>Rhabditida</taxon>
        <taxon>Tylenchina</taxon>
        <taxon>Tylenchomorpha</taxon>
        <taxon>Tylenchoidea</taxon>
        <taxon>Heteroderidae</taxon>
        <taxon>Heteroderinae</taxon>
        <taxon>Heterodera</taxon>
    </lineage>
</organism>
<evidence type="ECO:0000259" key="10">
    <source>
        <dbReference type="Pfam" id="PF00675"/>
    </source>
</evidence>
<protein>
    <recommendedName>
        <fullName evidence="14">Mitochondrial processing peptidase</fullName>
    </recommendedName>
</protein>
<evidence type="ECO:0000313" key="12">
    <source>
        <dbReference type="EMBL" id="KAL3097838.1"/>
    </source>
</evidence>
<dbReference type="PROSITE" id="PS00143">
    <property type="entry name" value="INSULINASE"/>
    <property type="match status" value="1"/>
</dbReference>
<evidence type="ECO:0000256" key="2">
    <source>
        <dbReference type="ARBA" id="ARBA00004173"/>
    </source>
</evidence>
<evidence type="ECO:0000313" key="13">
    <source>
        <dbReference type="Proteomes" id="UP001620645"/>
    </source>
</evidence>
<dbReference type="GO" id="GO:0005739">
    <property type="term" value="C:mitochondrion"/>
    <property type="evidence" value="ECO:0007669"/>
    <property type="project" value="UniProtKB-SubCell"/>
</dbReference>
<keyword evidence="7" id="KW-0482">Metalloprotease</keyword>
<keyword evidence="13" id="KW-1185">Reference proteome</keyword>
<comment type="similarity">
    <text evidence="9">Belongs to the peptidase M16 family.</text>
</comment>
<dbReference type="InterPro" id="IPR050361">
    <property type="entry name" value="MPP/UQCRC_Complex"/>
</dbReference>
<comment type="cofactor">
    <cofactor evidence="1">
        <name>Zn(2+)</name>
        <dbReference type="ChEBI" id="CHEBI:29105"/>
    </cofactor>
</comment>
<comment type="subcellular location">
    <subcellularLocation>
        <location evidence="2">Mitochondrion</location>
    </subcellularLocation>
</comment>
<dbReference type="InterPro" id="IPR011765">
    <property type="entry name" value="Pept_M16_N"/>
</dbReference>
<evidence type="ECO:0000259" key="11">
    <source>
        <dbReference type="Pfam" id="PF05193"/>
    </source>
</evidence>
<dbReference type="Pfam" id="PF05193">
    <property type="entry name" value="Peptidase_M16_C"/>
    <property type="match status" value="1"/>
</dbReference>
<dbReference type="GO" id="GO:0008237">
    <property type="term" value="F:metallopeptidase activity"/>
    <property type="evidence" value="ECO:0007669"/>
    <property type="project" value="UniProtKB-KW"/>
</dbReference>
<accession>A0ABD2K554</accession>
<evidence type="ECO:0000256" key="3">
    <source>
        <dbReference type="ARBA" id="ARBA00022670"/>
    </source>
</evidence>
<dbReference type="InterPro" id="IPR001431">
    <property type="entry name" value="Pept_M16_Zn_BS"/>
</dbReference>
<dbReference type="Pfam" id="PF00675">
    <property type="entry name" value="Peptidase_M16"/>
    <property type="match status" value="1"/>
</dbReference>
<keyword evidence="3" id="KW-0645">Protease</keyword>
<reference evidence="12 13" key="1">
    <citation type="submission" date="2024-10" db="EMBL/GenBank/DDBJ databases">
        <authorList>
            <person name="Kim D."/>
        </authorList>
    </citation>
    <scope>NUCLEOTIDE SEQUENCE [LARGE SCALE GENOMIC DNA]</scope>
    <source>
        <strain evidence="12">Taebaek</strain>
    </source>
</reference>
<dbReference type="InterPro" id="IPR011249">
    <property type="entry name" value="Metalloenz_LuxS/M16"/>
</dbReference>
<keyword evidence="8" id="KW-0496">Mitochondrion</keyword>
<dbReference type="SUPFAM" id="SSF63411">
    <property type="entry name" value="LuxS/MPP-like metallohydrolase"/>
    <property type="match status" value="2"/>
</dbReference>
<sequence>MLRIGLIPKHTIISVPTRLFALCAATVHLPLDQFQGQKNLAMPLHFRGHYHQLAQNEQPDSQLRNFSEKFANAYSCEDEQCQDSSSCVQQHGFLRVMPFQAGRFNSMHATVGPSNFSTGFANHLVQHRFFSSQSDGLNVFEPKWKKGRTERQLGPGQAELEEGFSRPAVMPSKIIRATPLPDYNLTTLSTGFRVASENLDIPTATVGVWIDAGSRYEDASNNGVAHFLEHMAFKGTSRRKQSDLEIEVENMGAHLNAYTSREQTVYYAKCFAQDLERAVEMLSDILLNSVYGENEIWRERQVIIREAEEVAQNMQEVVFDHLHAGAYAGCSLSRTILGTDENIRRMHREQLIDYIGKYYKGPRMLLAAAGGVDHSHLVELAKKYFGKIEHGDEHVLDYEPGVFTESHQLIEDKQMEMVYGSLAVEGTSWTSEDNIPVQVVNTLIGQFDRTHCRNSSRLARTLSPNSGVSSFMSYTTSYKDTGLTGLFFCAEPDALFNLAESVCKEWRQLCEEVDVDELERAKRSLLTNSLLMLDGSTPICEDIGRQLLCFDRRISTDELEEKINSITPDTIRSIGRRYFVNKPFAYVIIGKTSNWPNPRKIQKWLSC</sequence>
<keyword evidence="5" id="KW-0378">Hydrolase</keyword>
<proteinExistence type="inferred from homology"/>
<dbReference type="InterPro" id="IPR007863">
    <property type="entry name" value="Peptidase_M16_C"/>
</dbReference>
<evidence type="ECO:0000256" key="8">
    <source>
        <dbReference type="ARBA" id="ARBA00023128"/>
    </source>
</evidence>
<evidence type="ECO:0008006" key="14">
    <source>
        <dbReference type="Google" id="ProtNLM"/>
    </source>
</evidence>
<evidence type="ECO:0000256" key="6">
    <source>
        <dbReference type="ARBA" id="ARBA00022833"/>
    </source>
</evidence>
<comment type="caution">
    <text evidence="12">The sequence shown here is derived from an EMBL/GenBank/DDBJ whole genome shotgun (WGS) entry which is preliminary data.</text>
</comment>
<evidence type="ECO:0000256" key="7">
    <source>
        <dbReference type="ARBA" id="ARBA00023049"/>
    </source>
</evidence>
<dbReference type="PANTHER" id="PTHR11851:SF149">
    <property type="entry name" value="GH01077P"/>
    <property type="match status" value="1"/>
</dbReference>
<dbReference type="PANTHER" id="PTHR11851">
    <property type="entry name" value="METALLOPROTEASE"/>
    <property type="match status" value="1"/>
</dbReference>